<evidence type="ECO:0000313" key="1">
    <source>
        <dbReference type="EMBL" id="RHW46084.1"/>
    </source>
</evidence>
<comment type="caution">
    <text evidence="1">The sequence shown here is derived from an EMBL/GenBank/DDBJ whole genome shotgun (WGS) entry which is preliminary data.</text>
</comment>
<dbReference type="AlphaFoldDB" id="A0A3R6ZUW3"/>
<gene>
    <name evidence="1" type="ORF">DS832_06965</name>
</gene>
<proteinExistence type="predicted"/>
<dbReference type="NCBIfam" id="TIGR01725">
    <property type="entry name" value="phge_HK97_gp10"/>
    <property type="match status" value="1"/>
</dbReference>
<evidence type="ECO:0000313" key="2">
    <source>
        <dbReference type="Proteomes" id="UP000284822"/>
    </source>
</evidence>
<dbReference type="Pfam" id="PF04883">
    <property type="entry name" value="HK97-gp10_like"/>
    <property type="match status" value="1"/>
</dbReference>
<reference evidence="1 2" key="1">
    <citation type="submission" date="2018-07" db="EMBL/GenBank/DDBJ databases">
        <title>Genome sequences of six Lactobacillus spp. isolated from bumble bee guts.</title>
        <authorList>
            <person name="Motta E.V.S."/>
            <person name="Moran N.A."/>
        </authorList>
    </citation>
    <scope>NUCLEOTIDE SEQUENCE [LARGE SCALE GENOMIC DNA]</scope>
    <source>
        <strain evidence="1 2">LV-8.1</strain>
    </source>
</reference>
<name>A0A3R6ZUW3_9LACO</name>
<dbReference type="EMBL" id="QOCS01000014">
    <property type="protein sequence ID" value="RHW46084.1"/>
    <property type="molecule type" value="Genomic_DNA"/>
</dbReference>
<sequence length="140" mass="16151">MSYSIDENVTEALQSLGNKSKRITNKALRAGRDYVAEQLQANTPYENRSDRSWKAQREQDKINHTHTTFKHLRDDIVYSGIDQFGHVKIGFGKDTYWRAHFVELGTIYQPARPFISTTIDSTREGYKDIITNELRKGLGL</sequence>
<accession>A0A3R6ZUW3</accession>
<dbReference type="RefSeq" id="WP_118910931.1">
    <property type="nucleotide sequence ID" value="NZ_QOCS01000014.1"/>
</dbReference>
<dbReference type="Proteomes" id="UP000284822">
    <property type="component" value="Unassembled WGS sequence"/>
</dbReference>
<protein>
    <submittedName>
        <fullName evidence="1">Head-tail adaptor protein</fullName>
    </submittedName>
</protein>
<organism evidence="1 2">
    <name type="scientific">Bombilactobacillus bombi</name>
    <dbReference type="NCBI Taxonomy" id="1303590"/>
    <lineage>
        <taxon>Bacteria</taxon>
        <taxon>Bacillati</taxon>
        <taxon>Bacillota</taxon>
        <taxon>Bacilli</taxon>
        <taxon>Lactobacillales</taxon>
        <taxon>Lactobacillaceae</taxon>
        <taxon>Bombilactobacillus</taxon>
    </lineage>
</organism>
<dbReference type="InterPro" id="IPR010064">
    <property type="entry name" value="HK97-gp10_tail"/>
</dbReference>